<evidence type="ECO:0000259" key="5">
    <source>
        <dbReference type="PROSITE" id="PS51162"/>
    </source>
</evidence>
<evidence type="ECO:0000313" key="7">
    <source>
        <dbReference type="Proteomes" id="UP000298787"/>
    </source>
</evidence>
<dbReference type="GO" id="GO:0016020">
    <property type="term" value="C:membrane"/>
    <property type="evidence" value="ECO:0007669"/>
    <property type="project" value="InterPro"/>
</dbReference>
<dbReference type="PANTHER" id="PTHR14168:SF4">
    <property type="entry name" value="EPITHELIAL CELL ADHESION MOLECULE PRECURSOR"/>
    <property type="match status" value="1"/>
</dbReference>
<dbReference type="CDD" id="cd00191">
    <property type="entry name" value="TY"/>
    <property type="match status" value="1"/>
</dbReference>
<keyword evidence="1" id="KW-1015">Disulfide bond</keyword>
<dbReference type="SMART" id="SM00211">
    <property type="entry name" value="TY"/>
    <property type="match status" value="1"/>
</dbReference>
<dbReference type="InterPro" id="IPR000716">
    <property type="entry name" value="Thyroglobulin_1"/>
</dbReference>
<dbReference type="InterPro" id="IPR049420">
    <property type="entry name" value="EPCAM-Trop-2_C"/>
</dbReference>
<gene>
    <name evidence="6" type="ORF">D9C73_020106</name>
</gene>
<dbReference type="STRING" id="240159.A0A4U5VB24"/>
<proteinExistence type="predicted"/>
<feature type="signal peptide" evidence="4">
    <location>
        <begin position="1"/>
        <end position="18"/>
    </location>
</feature>
<feature type="domain" description="Thyroglobulin type-1" evidence="5">
    <location>
        <begin position="56"/>
        <end position="135"/>
    </location>
</feature>
<sequence>MKIWIALVLVAFAAGASAQTCSCETMKWATCEDNPCTCNILIGDNRKQPLDCTQLIPKCYLMKAEMYRRSKGQDSRGIGGKPDEHAIVDNDGIYDPECENDGKFRAKQCNNTDQCWCVNSAGVRRTDKGDKDLKCDKLVETYWVRLQLVHKPVTGQVATANLKAAIADAIHKRYKNFNKDLVDKVEYDPDSRMIVVDVKKEMGNRKSDLTHMAYYMEKDVKVLPLFKNQDKFEPTIGSQKLEMESILVYYVDEEAPTITMKNLSGGIIAVIVVVVLAVVAGLLVLFFARRRQNQRYNKAQQREMEAM</sequence>
<evidence type="ECO:0000256" key="2">
    <source>
        <dbReference type="PROSITE-ProRule" id="PRU00500"/>
    </source>
</evidence>
<evidence type="ECO:0000313" key="6">
    <source>
        <dbReference type="EMBL" id="TKS85237.1"/>
    </source>
</evidence>
<dbReference type="Pfam" id="PF21283">
    <property type="entry name" value="EPCAM-Trop-2_C"/>
    <property type="match status" value="1"/>
</dbReference>
<evidence type="ECO:0000256" key="1">
    <source>
        <dbReference type="ARBA" id="ARBA00023157"/>
    </source>
</evidence>
<keyword evidence="4" id="KW-0732">Signal</keyword>
<dbReference type="PROSITE" id="PS00484">
    <property type="entry name" value="THYROGLOBULIN_1_1"/>
    <property type="match status" value="1"/>
</dbReference>
<reference evidence="6 7" key="1">
    <citation type="submission" date="2019-01" db="EMBL/GenBank/DDBJ databases">
        <title>Genome Assembly of Collichthys lucidus.</title>
        <authorList>
            <person name="Cai M."/>
            <person name="Xiao S."/>
        </authorList>
    </citation>
    <scope>NUCLEOTIDE SEQUENCE [LARGE SCALE GENOMIC DNA]</scope>
    <source>
        <strain evidence="6">JT15FE1705JMU</strain>
        <tissue evidence="6">Muscle</tissue>
    </source>
</reference>
<feature type="chain" id="PRO_5020400730" evidence="4">
    <location>
        <begin position="19"/>
        <end position="307"/>
    </location>
</feature>
<name>A0A4U5VB24_COLLU</name>
<keyword evidence="3" id="KW-0812">Transmembrane</keyword>
<comment type="caution">
    <text evidence="2">Lacks conserved residue(s) required for the propagation of feature annotation.</text>
</comment>
<evidence type="ECO:0000256" key="4">
    <source>
        <dbReference type="SAM" id="SignalP"/>
    </source>
</evidence>
<dbReference type="Pfam" id="PF00086">
    <property type="entry name" value="Thyroglobulin_1"/>
    <property type="match status" value="1"/>
</dbReference>
<dbReference type="SUPFAM" id="SSF57610">
    <property type="entry name" value="Thyroglobulin type-1 domain"/>
    <property type="match status" value="1"/>
</dbReference>
<dbReference type="InterPro" id="IPR043406">
    <property type="entry name" value="EPCAM/Trop-2"/>
</dbReference>
<dbReference type="AlphaFoldDB" id="A0A4U5VB24"/>
<dbReference type="EMBL" id="CM014094">
    <property type="protein sequence ID" value="TKS85237.1"/>
    <property type="molecule type" value="Genomic_DNA"/>
</dbReference>
<evidence type="ECO:0000256" key="3">
    <source>
        <dbReference type="SAM" id="Phobius"/>
    </source>
</evidence>
<dbReference type="Gene3D" id="4.10.800.10">
    <property type="entry name" value="Thyroglobulin type-1"/>
    <property type="match status" value="1"/>
</dbReference>
<accession>A0A4U5VB24</accession>
<dbReference type="InterPro" id="IPR036857">
    <property type="entry name" value="Thyroglobulin_1_sf"/>
</dbReference>
<keyword evidence="3" id="KW-1133">Transmembrane helix</keyword>
<dbReference type="PROSITE" id="PS51162">
    <property type="entry name" value="THYROGLOBULIN_1_2"/>
    <property type="match status" value="1"/>
</dbReference>
<feature type="transmembrane region" description="Helical" evidence="3">
    <location>
        <begin position="266"/>
        <end position="288"/>
    </location>
</feature>
<dbReference type="PANTHER" id="PTHR14168">
    <property type="entry name" value="TUMOR-ASSOCIATED CALCIUM SIGNAL TRANSDUCER"/>
    <property type="match status" value="1"/>
</dbReference>
<keyword evidence="7" id="KW-1185">Reference proteome</keyword>
<keyword evidence="3" id="KW-0472">Membrane</keyword>
<organism evidence="6 7">
    <name type="scientific">Collichthys lucidus</name>
    <name type="common">Big head croaker</name>
    <name type="synonym">Sciaena lucida</name>
    <dbReference type="NCBI Taxonomy" id="240159"/>
    <lineage>
        <taxon>Eukaryota</taxon>
        <taxon>Metazoa</taxon>
        <taxon>Chordata</taxon>
        <taxon>Craniata</taxon>
        <taxon>Vertebrata</taxon>
        <taxon>Euteleostomi</taxon>
        <taxon>Actinopterygii</taxon>
        <taxon>Neopterygii</taxon>
        <taxon>Teleostei</taxon>
        <taxon>Neoteleostei</taxon>
        <taxon>Acanthomorphata</taxon>
        <taxon>Eupercaria</taxon>
        <taxon>Sciaenidae</taxon>
        <taxon>Collichthys</taxon>
    </lineage>
</organism>
<protein>
    <submittedName>
        <fullName evidence="6">Epithelial cell adhesion molecule</fullName>
    </submittedName>
</protein>
<dbReference type="Proteomes" id="UP000298787">
    <property type="component" value="Chromosome 17"/>
</dbReference>